<dbReference type="PANTHER" id="PTHR37610:SF40">
    <property type="entry name" value="OS01G0909600 PROTEIN"/>
    <property type="match status" value="1"/>
</dbReference>
<organism evidence="3">
    <name type="scientific">Solanum chilense</name>
    <name type="common">Tomato</name>
    <name type="synonym">Lycopersicon chilense</name>
    <dbReference type="NCBI Taxonomy" id="4083"/>
    <lineage>
        <taxon>Eukaryota</taxon>
        <taxon>Viridiplantae</taxon>
        <taxon>Streptophyta</taxon>
        <taxon>Embryophyta</taxon>
        <taxon>Tracheophyta</taxon>
        <taxon>Spermatophyta</taxon>
        <taxon>Magnoliopsida</taxon>
        <taxon>eudicotyledons</taxon>
        <taxon>Gunneridae</taxon>
        <taxon>Pentapetalae</taxon>
        <taxon>asterids</taxon>
        <taxon>lamiids</taxon>
        <taxon>Solanales</taxon>
        <taxon>Solanaceae</taxon>
        <taxon>Solanoideae</taxon>
        <taxon>Solaneae</taxon>
        <taxon>Solanum</taxon>
        <taxon>Solanum subgen. Lycopersicon</taxon>
    </lineage>
</organism>
<comment type="caution">
    <text evidence="3">The sequence shown here is derived from an EMBL/GenBank/DDBJ whole genome shotgun (WGS) entry which is preliminary data.</text>
</comment>
<feature type="domain" description="Retrotransposon Copia-like N-terminal" evidence="2">
    <location>
        <begin position="2"/>
        <end position="49"/>
    </location>
</feature>
<dbReference type="Pfam" id="PF14244">
    <property type="entry name" value="Retrotran_gag_3"/>
    <property type="match status" value="1"/>
</dbReference>
<proteinExistence type="predicted"/>
<dbReference type="InterPro" id="IPR029472">
    <property type="entry name" value="Copia-like_N"/>
</dbReference>
<dbReference type="PANTHER" id="PTHR37610">
    <property type="entry name" value="CCHC-TYPE DOMAIN-CONTAINING PROTEIN"/>
    <property type="match status" value="1"/>
</dbReference>
<evidence type="ECO:0000259" key="2">
    <source>
        <dbReference type="Pfam" id="PF14244"/>
    </source>
</evidence>
<protein>
    <recommendedName>
        <fullName evidence="2">Retrotransposon Copia-like N-terminal domain-containing protein</fullName>
    </recommendedName>
</protein>
<dbReference type="AlphaFoldDB" id="A0A6N2BT03"/>
<reference evidence="3" key="1">
    <citation type="submission" date="2019-05" db="EMBL/GenBank/DDBJ databases">
        <title>The de novo reference genome and transcriptome assemblies of the wild tomato species Solanum chilense.</title>
        <authorList>
            <person name="Stam R."/>
            <person name="Nosenko T."/>
            <person name="Hoerger A.C."/>
            <person name="Stephan W."/>
            <person name="Seidel M.A."/>
            <person name="Kuhn J.M.M."/>
            <person name="Haberer G."/>
            <person name="Tellier A."/>
        </authorList>
    </citation>
    <scope>NUCLEOTIDE SEQUENCE</scope>
    <source>
        <tissue evidence="3">Mature leaves</tissue>
    </source>
</reference>
<name>A0A6N2BT03_SOLCI</name>
<gene>
    <name evidence="3" type="ORF">EJD97_005079</name>
</gene>
<sequence>MHPSESVRCAIIPVLFDGTGYRSWRCGVLRALFMKNKVGFINGKVQKPALNSPTFAQWERCDNIVTSWILNSLLKDFADSLQYVNNTKELWEELQDRYDETNGAKLYQLQQEINDLAQGNLDITGYYSMLRRLWEELNTLDPNTQCTCLYNYGGKTKMHKAEQDRKLIQFLMGLNEVYTIVRGSTLMLHPLPTMAQAFSILVQEDKQRVVKPSTRMNLDAISVKENFRKNYSQNKRTNNRGPSNHSQQDNRTYLFLDINKANLFCNYCKKTGHTEEKCYRQHGFPHNFKFTKGRNSGSAAIAHNNCEAPMDHAHGTQSLTKDQYDHLVRFLENI</sequence>
<accession>A0A6N2BT03</accession>
<feature type="region of interest" description="Disordered" evidence="1">
    <location>
        <begin position="229"/>
        <end position="250"/>
    </location>
</feature>
<evidence type="ECO:0000313" key="3">
    <source>
        <dbReference type="EMBL" id="TMW97725.1"/>
    </source>
</evidence>
<evidence type="ECO:0000256" key="1">
    <source>
        <dbReference type="SAM" id="MobiDB-lite"/>
    </source>
</evidence>
<dbReference type="EMBL" id="RXGB01001746">
    <property type="protein sequence ID" value="TMW97725.1"/>
    <property type="molecule type" value="Genomic_DNA"/>
</dbReference>